<organism evidence="2 3">
    <name type="scientific">Trichonephila inaurata madagascariensis</name>
    <dbReference type="NCBI Taxonomy" id="2747483"/>
    <lineage>
        <taxon>Eukaryota</taxon>
        <taxon>Metazoa</taxon>
        <taxon>Ecdysozoa</taxon>
        <taxon>Arthropoda</taxon>
        <taxon>Chelicerata</taxon>
        <taxon>Arachnida</taxon>
        <taxon>Araneae</taxon>
        <taxon>Araneomorphae</taxon>
        <taxon>Entelegynae</taxon>
        <taxon>Araneoidea</taxon>
        <taxon>Nephilidae</taxon>
        <taxon>Trichonephila</taxon>
        <taxon>Trichonephila inaurata</taxon>
    </lineage>
</organism>
<feature type="compositionally biased region" description="Low complexity" evidence="1">
    <location>
        <begin position="60"/>
        <end position="72"/>
    </location>
</feature>
<evidence type="ECO:0000313" key="2">
    <source>
        <dbReference type="EMBL" id="GFY56107.1"/>
    </source>
</evidence>
<reference evidence="2" key="1">
    <citation type="submission" date="2020-08" db="EMBL/GenBank/DDBJ databases">
        <title>Multicomponent nature underlies the extraordinary mechanical properties of spider dragline silk.</title>
        <authorList>
            <person name="Kono N."/>
            <person name="Nakamura H."/>
            <person name="Mori M."/>
            <person name="Yoshida Y."/>
            <person name="Ohtoshi R."/>
            <person name="Malay A.D."/>
            <person name="Moran D.A.P."/>
            <person name="Tomita M."/>
            <person name="Numata K."/>
            <person name="Arakawa K."/>
        </authorList>
    </citation>
    <scope>NUCLEOTIDE SEQUENCE</scope>
</reference>
<comment type="caution">
    <text evidence="2">The sequence shown here is derived from an EMBL/GenBank/DDBJ whole genome shotgun (WGS) entry which is preliminary data.</text>
</comment>
<dbReference type="Proteomes" id="UP000886998">
    <property type="component" value="Unassembled WGS sequence"/>
</dbReference>
<proteinExistence type="predicted"/>
<feature type="compositionally biased region" description="Polar residues" evidence="1">
    <location>
        <begin position="101"/>
        <end position="115"/>
    </location>
</feature>
<sequence>KSPERGNRDTRYGGAQLGRPEKRGRVRSRPSSEKEDSPVREEESNSTAPTPWSKEGHAGTASSSDSAASNNSDTDDEDYVESVAQGENISSNDEEMDEVQCPTSQPKSNGELNIL</sequence>
<feature type="region of interest" description="Disordered" evidence="1">
    <location>
        <begin position="1"/>
        <end position="115"/>
    </location>
</feature>
<protein>
    <submittedName>
        <fullName evidence="2">Uncharacterized protein</fullName>
    </submittedName>
</protein>
<evidence type="ECO:0000313" key="3">
    <source>
        <dbReference type="Proteomes" id="UP000886998"/>
    </source>
</evidence>
<accession>A0A8X6XLE6</accession>
<gene>
    <name evidence="2" type="ORF">TNIN_444721</name>
</gene>
<feature type="non-terminal residue" evidence="2">
    <location>
        <position position="1"/>
    </location>
</feature>
<keyword evidence="3" id="KW-1185">Reference proteome</keyword>
<evidence type="ECO:0000256" key="1">
    <source>
        <dbReference type="SAM" id="MobiDB-lite"/>
    </source>
</evidence>
<dbReference type="EMBL" id="BMAV01010765">
    <property type="protein sequence ID" value="GFY56107.1"/>
    <property type="molecule type" value="Genomic_DNA"/>
</dbReference>
<dbReference type="AlphaFoldDB" id="A0A8X6XLE6"/>
<feature type="compositionally biased region" description="Basic and acidic residues" evidence="1">
    <location>
        <begin position="30"/>
        <end position="43"/>
    </location>
</feature>
<name>A0A8X6XLE6_9ARAC</name>
<feature type="compositionally biased region" description="Basic and acidic residues" evidence="1">
    <location>
        <begin position="1"/>
        <end position="11"/>
    </location>
</feature>